<name>A0ABV3ZHC5_9BACT</name>
<organism evidence="1 2">
    <name type="scientific">Danxiaibacter flavus</name>
    <dbReference type="NCBI Taxonomy" id="3049108"/>
    <lineage>
        <taxon>Bacteria</taxon>
        <taxon>Pseudomonadati</taxon>
        <taxon>Bacteroidota</taxon>
        <taxon>Chitinophagia</taxon>
        <taxon>Chitinophagales</taxon>
        <taxon>Chitinophagaceae</taxon>
        <taxon>Danxiaibacter</taxon>
    </lineage>
</organism>
<proteinExistence type="predicted"/>
<keyword evidence="2" id="KW-1185">Reference proteome</keyword>
<evidence type="ECO:0000313" key="1">
    <source>
        <dbReference type="EMBL" id="MEX6689291.1"/>
    </source>
</evidence>
<sequence length="42" mass="4634">MSISDYGFSYTFQFFGLKPGKTNDYYPSAEADGNELKSATGQ</sequence>
<dbReference type="EMBL" id="JAULBC010000006">
    <property type="protein sequence ID" value="MEX6689291.1"/>
    <property type="molecule type" value="Genomic_DNA"/>
</dbReference>
<dbReference type="RefSeq" id="WP_369330699.1">
    <property type="nucleotide sequence ID" value="NZ_JAULBC010000006.1"/>
</dbReference>
<accession>A0ABV3ZHC5</accession>
<evidence type="ECO:0000313" key="2">
    <source>
        <dbReference type="Proteomes" id="UP001560573"/>
    </source>
</evidence>
<comment type="caution">
    <text evidence="1">The sequence shown here is derived from an EMBL/GenBank/DDBJ whole genome shotgun (WGS) entry which is preliminary data.</text>
</comment>
<reference evidence="1 2" key="1">
    <citation type="submission" date="2023-07" db="EMBL/GenBank/DDBJ databases">
        <authorList>
            <person name="Lian W.-H."/>
        </authorList>
    </citation>
    <scope>NUCLEOTIDE SEQUENCE [LARGE SCALE GENOMIC DNA]</scope>
    <source>
        <strain evidence="1 2">SYSU DXS3180</strain>
    </source>
</reference>
<dbReference type="Proteomes" id="UP001560573">
    <property type="component" value="Unassembled WGS sequence"/>
</dbReference>
<protein>
    <submittedName>
        <fullName evidence="1">Uncharacterized protein</fullName>
    </submittedName>
</protein>
<gene>
    <name evidence="1" type="ORF">QTN47_17410</name>
</gene>